<organism evidence="1 2">
    <name type="scientific">Niastella caeni</name>
    <dbReference type="NCBI Taxonomy" id="2569763"/>
    <lineage>
        <taxon>Bacteria</taxon>
        <taxon>Pseudomonadati</taxon>
        <taxon>Bacteroidota</taxon>
        <taxon>Chitinophagia</taxon>
        <taxon>Chitinophagales</taxon>
        <taxon>Chitinophagaceae</taxon>
        <taxon>Niastella</taxon>
    </lineage>
</organism>
<dbReference type="RefSeq" id="WP_136579825.1">
    <property type="nucleotide sequence ID" value="NZ_STFF01000008.1"/>
</dbReference>
<dbReference type="EMBL" id="STFF01000008">
    <property type="protein sequence ID" value="THU34209.1"/>
    <property type="molecule type" value="Genomic_DNA"/>
</dbReference>
<comment type="caution">
    <text evidence="1">The sequence shown here is derived from an EMBL/GenBank/DDBJ whole genome shotgun (WGS) entry which is preliminary data.</text>
</comment>
<protein>
    <submittedName>
        <fullName evidence="1">Uncharacterized protein</fullName>
    </submittedName>
</protein>
<gene>
    <name evidence="1" type="ORF">FAM09_24635</name>
</gene>
<dbReference type="OrthoDB" id="665948at2"/>
<dbReference type="Proteomes" id="UP000306918">
    <property type="component" value="Unassembled WGS sequence"/>
</dbReference>
<evidence type="ECO:0000313" key="1">
    <source>
        <dbReference type="EMBL" id="THU34209.1"/>
    </source>
</evidence>
<keyword evidence="2" id="KW-1185">Reference proteome</keyword>
<accession>A0A4S8HIW6</accession>
<sequence length="182" mass="21171">MTEKQFLTPLPILDEHNVYRQVHIQDLHPKERDHPERYPKPSHFKPDPDGLSVYWNQHIDPEGVYNIIGLSYKANKTEFKDPANFFVFSIPVLYLRAVEGISDVSHSPRYIGNPAPIGSPNIYSHASIVYSDDEEIRLKLSDYCKSNHASCHCKIDFSIVEKKVQELRQRLDNTIYHRLPED</sequence>
<evidence type="ECO:0000313" key="2">
    <source>
        <dbReference type="Proteomes" id="UP000306918"/>
    </source>
</evidence>
<reference evidence="1 2" key="1">
    <citation type="submission" date="2019-04" db="EMBL/GenBank/DDBJ databases">
        <title>Niastella caeni sp. nov., isolated from activated sludge.</title>
        <authorList>
            <person name="Sheng M."/>
        </authorList>
    </citation>
    <scope>NUCLEOTIDE SEQUENCE [LARGE SCALE GENOMIC DNA]</scope>
    <source>
        <strain evidence="1 2">HX-2-15</strain>
    </source>
</reference>
<name>A0A4S8HIW6_9BACT</name>
<dbReference type="AlphaFoldDB" id="A0A4S8HIW6"/>
<proteinExistence type="predicted"/>